<evidence type="ECO:0000256" key="3">
    <source>
        <dbReference type="SAM" id="SignalP"/>
    </source>
</evidence>
<keyword evidence="3" id="KW-0732">Signal</keyword>
<feature type="repeat" description="TPR" evidence="1">
    <location>
        <begin position="34"/>
        <end position="67"/>
    </location>
</feature>
<dbReference type="EMBL" id="BBWU01000015">
    <property type="protein sequence ID" value="GAO38446.1"/>
    <property type="molecule type" value="Genomic_DNA"/>
</dbReference>
<dbReference type="InterPro" id="IPR019734">
    <property type="entry name" value="TPR_rpt"/>
</dbReference>
<feature type="region of interest" description="Disordered" evidence="2">
    <location>
        <begin position="153"/>
        <end position="176"/>
    </location>
</feature>
<feature type="signal peptide" evidence="3">
    <location>
        <begin position="1"/>
        <end position="23"/>
    </location>
</feature>
<evidence type="ECO:0000256" key="1">
    <source>
        <dbReference type="PROSITE-ProRule" id="PRU00339"/>
    </source>
</evidence>
<keyword evidence="5" id="KW-1185">Reference proteome</keyword>
<protein>
    <submittedName>
        <fullName evidence="4">Uncharacterized protein</fullName>
    </submittedName>
</protein>
<dbReference type="Gene3D" id="1.25.40.10">
    <property type="entry name" value="Tetratricopeptide repeat domain"/>
    <property type="match status" value="1"/>
</dbReference>
<dbReference type="InterPro" id="IPR011990">
    <property type="entry name" value="TPR-like_helical_dom_sf"/>
</dbReference>
<evidence type="ECO:0000313" key="5">
    <source>
        <dbReference type="Proteomes" id="UP000033202"/>
    </source>
</evidence>
<dbReference type="SUPFAM" id="SSF48452">
    <property type="entry name" value="TPR-like"/>
    <property type="match status" value="1"/>
</dbReference>
<dbReference type="RefSeq" id="WP_046347284.1">
    <property type="nucleotide sequence ID" value="NZ_BBWU01000015.1"/>
</dbReference>
<dbReference type="AlphaFoldDB" id="A0A0E9MM16"/>
<keyword evidence="1" id="KW-0802">TPR repeat</keyword>
<reference evidence="4 5" key="1">
    <citation type="submission" date="2015-04" db="EMBL/GenBank/DDBJ databases">
        <title>Whole genome shotgun sequence of Sphingomonas changbaiensis NBRC 104936.</title>
        <authorList>
            <person name="Katano-Makiyama Y."/>
            <person name="Hosoyama A."/>
            <person name="Hashimoto M."/>
            <person name="Noguchi M."/>
            <person name="Tsuchikane K."/>
            <person name="Ohji S."/>
            <person name="Yamazoe A."/>
            <person name="Ichikawa N."/>
            <person name="Kimura A."/>
            <person name="Fujita N."/>
        </authorList>
    </citation>
    <scope>NUCLEOTIDE SEQUENCE [LARGE SCALE GENOMIC DNA]</scope>
    <source>
        <strain evidence="4 5">NBRC 104936</strain>
    </source>
</reference>
<dbReference type="SMART" id="SM00028">
    <property type="entry name" value="TPR"/>
    <property type="match status" value="2"/>
</dbReference>
<name>A0A0E9MM16_9SPHN</name>
<evidence type="ECO:0000313" key="4">
    <source>
        <dbReference type="EMBL" id="GAO38446.1"/>
    </source>
</evidence>
<dbReference type="Pfam" id="PF13432">
    <property type="entry name" value="TPR_16"/>
    <property type="match status" value="1"/>
</dbReference>
<dbReference type="OrthoDB" id="8480982at2"/>
<gene>
    <name evidence="4" type="ORF">SCH01S_15_00710</name>
</gene>
<feature type="chain" id="PRO_5002429163" evidence="3">
    <location>
        <begin position="24"/>
        <end position="176"/>
    </location>
</feature>
<proteinExistence type="predicted"/>
<sequence length="176" mass="18396">MRFVPVALAAAIGVAALSTAVMGQKPDAQIDPRSVAIVEQARAAQHAGNLEQANDLLESALAVDPKNRTAFMALAEIAKAQGLPGKSIRFYREALELEPNDLAALAGQGDALVQKGAVTKARENLAKLKKLCTATCPEEARLAAVIEKGPPPAVLSAQASSKVPTPGEEQKTRKPE</sequence>
<organism evidence="4 5">
    <name type="scientific">Sphingomonas changbaiensis NBRC 104936</name>
    <dbReference type="NCBI Taxonomy" id="1219043"/>
    <lineage>
        <taxon>Bacteria</taxon>
        <taxon>Pseudomonadati</taxon>
        <taxon>Pseudomonadota</taxon>
        <taxon>Alphaproteobacteria</taxon>
        <taxon>Sphingomonadales</taxon>
        <taxon>Sphingomonadaceae</taxon>
        <taxon>Sphingomonas</taxon>
    </lineage>
</organism>
<dbReference type="Proteomes" id="UP000033202">
    <property type="component" value="Unassembled WGS sequence"/>
</dbReference>
<accession>A0A0E9MM16</accession>
<dbReference type="PROSITE" id="PS50005">
    <property type="entry name" value="TPR"/>
    <property type="match status" value="2"/>
</dbReference>
<dbReference type="STRING" id="1219043.SCH01S_15_00710"/>
<feature type="repeat" description="TPR" evidence="1">
    <location>
        <begin position="68"/>
        <end position="101"/>
    </location>
</feature>
<comment type="caution">
    <text evidence="4">The sequence shown here is derived from an EMBL/GenBank/DDBJ whole genome shotgun (WGS) entry which is preliminary data.</text>
</comment>
<evidence type="ECO:0000256" key="2">
    <source>
        <dbReference type="SAM" id="MobiDB-lite"/>
    </source>
</evidence>